<dbReference type="PATRIC" id="fig|294.133.peg.3210"/>
<evidence type="ECO:0000259" key="1">
    <source>
        <dbReference type="Pfam" id="PF13676"/>
    </source>
</evidence>
<dbReference type="InterPro" id="IPR035897">
    <property type="entry name" value="Toll_tir_struct_dom_sf"/>
</dbReference>
<dbReference type="Proteomes" id="UP000033400">
    <property type="component" value="Unassembled WGS sequence"/>
</dbReference>
<protein>
    <submittedName>
        <fullName evidence="2">tRNA-ribosyltransferase</fullName>
    </submittedName>
</protein>
<feature type="domain" description="TIR" evidence="1">
    <location>
        <begin position="4"/>
        <end position="105"/>
    </location>
</feature>
<evidence type="ECO:0000313" key="2">
    <source>
        <dbReference type="EMBL" id="KJZ64366.1"/>
    </source>
</evidence>
<proteinExistence type="predicted"/>
<dbReference type="InterPro" id="IPR036511">
    <property type="entry name" value="TGT-like_sf"/>
</dbReference>
<sequence>MADVYIIYAKENRETAVKVRDFLVTSWTVWMDDLIVGDFNLAIKENIQEAKCVVALYSSFASKPAVTGELSLAEKYQKKIIPLILDDSDPPYPYGHFSSVDFRLWPGAADHPTFQLLQKKIGLVVPPRAKPARLTGLAGGALPLPNVFMSVSSHETQFDPLDALSALRVHATSSMLVSAYDLIHSESKSSMIEEIRAYRENGGFVLIDSGNYEAHRLDDTQWKPSHLKQVLLSTPHDWAFCFDNMKPSDNFDIAVRQVVKAVERDAKHTAAQMLPIIHVKQNEKGLARLPRIVKAISEHLRPPIIAIPERELGAGLAQRALTVRQIRDELDKLPYYQSIHLLGTGNPWSIAVLAAAGADTFDGLEWCRFAVDPESERLHHFQHYDFFRTKRIRSDFMDVVDADEDIGYAGKVAFHNLEYYGEFGRVMRDMYSRGREEAFAMGVTGIKSAELRKLFPGIFL</sequence>
<dbReference type="OrthoDB" id="8457080at2"/>
<dbReference type="GO" id="GO:0006400">
    <property type="term" value="P:tRNA modification"/>
    <property type="evidence" value="ECO:0007669"/>
    <property type="project" value="InterPro"/>
</dbReference>
<keyword evidence="2" id="KW-0808">Transferase</keyword>
<organism evidence="2 3">
    <name type="scientific">Pseudomonas fluorescens</name>
    <dbReference type="NCBI Taxonomy" id="294"/>
    <lineage>
        <taxon>Bacteria</taxon>
        <taxon>Pseudomonadati</taxon>
        <taxon>Pseudomonadota</taxon>
        <taxon>Gammaproteobacteria</taxon>
        <taxon>Pseudomonadales</taxon>
        <taxon>Pseudomonadaceae</taxon>
        <taxon>Pseudomonas</taxon>
    </lineage>
</organism>
<dbReference type="SUPFAM" id="SSF51713">
    <property type="entry name" value="tRNA-guanine transglycosylase"/>
    <property type="match status" value="1"/>
</dbReference>
<dbReference type="GO" id="GO:0007165">
    <property type="term" value="P:signal transduction"/>
    <property type="evidence" value="ECO:0007669"/>
    <property type="project" value="InterPro"/>
</dbReference>
<accession>A0A0F4V6D3</accession>
<dbReference type="Gene3D" id="3.40.50.10140">
    <property type="entry name" value="Toll/interleukin-1 receptor homology (TIR) domain"/>
    <property type="match status" value="1"/>
</dbReference>
<evidence type="ECO:0000313" key="3">
    <source>
        <dbReference type="Proteomes" id="UP000033400"/>
    </source>
</evidence>
<comment type="caution">
    <text evidence="2">The sequence shown here is derived from an EMBL/GenBank/DDBJ whole genome shotgun (WGS) entry which is preliminary data.</text>
</comment>
<reference evidence="2 3" key="1">
    <citation type="submission" date="2015-03" db="EMBL/GenBank/DDBJ databases">
        <title>Comparative genomics of Pseudomonas insights into diversity of traits involved in vanlence and defense.</title>
        <authorList>
            <person name="Qin Y."/>
        </authorList>
    </citation>
    <scope>NUCLEOTIDE SEQUENCE [LARGE SCALE GENOMIC DNA]</scope>
    <source>
        <strain evidence="2 3">H24</strain>
    </source>
</reference>
<dbReference type="InterPro" id="IPR000157">
    <property type="entry name" value="TIR_dom"/>
</dbReference>
<dbReference type="Gene3D" id="3.20.20.105">
    <property type="entry name" value="Queuine tRNA-ribosyltransferase-like"/>
    <property type="match status" value="1"/>
</dbReference>
<dbReference type="EMBL" id="LACH01000039">
    <property type="protein sequence ID" value="KJZ64366.1"/>
    <property type="molecule type" value="Genomic_DNA"/>
</dbReference>
<name>A0A0F4V6D3_PSEFL</name>
<dbReference type="RefSeq" id="WP_046054948.1">
    <property type="nucleotide sequence ID" value="NZ_LACH01000039.1"/>
</dbReference>
<gene>
    <name evidence="2" type="ORF">VD17_17950</name>
</gene>
<dbReference type="Pfam" id="PF13676">
    <property type="entry name" value="TIR_2"/>
    <property type="match status" value="1"/>
</dbReference>
<dbReference type="AlphaFoldDB" id="A0A0F4V6D3"/>
<dbReference type="GO" id="GO:0016740">
    <property type="term" value="F:transferase activity"/>
    <property type="evidence" value="ECO:0007669"/>
    <property type="project" value="UniProtKB-KW"/>
</dbReference>
<dbReference type="SUPFAM" id="SSF52200">
    <property type="entry name" value="Toll/Interleukin receptor TIR domain"/>
    <property type="match status" value="1"/>
</dbReference>